<proteinExistence type="predicted"/>
<gene>
    <name evidence="1" type="ORF">SAMN04487971_12127</name>
</gene>
<evidence type="ECO:0000313" key="2">
    <source>
        <dbReference type="Proteomes" id="UP000199555"/>
    </source>
</evidence>
<dbReference type="EMBL" id="FNGE01000021">
    <property type="protein sequence ID" value="SDL74307.1"/>
    <property type="molecule type" value="Genomic_DNA"/>
</dbReference>
<reference evidence="2" key="1">
    <citation type="submission" date="2016-10" db="EMBL/GenBank/DDBJ databases">
        <authorList>
            <person name="Varghese N."/>
            <person name="Submissions S."/>
        </authorList>
    </citation>
    <scope>NUCLEOTIDE SEQUENCE [LARGE SCALE GENOMIC DNA]</scope>
    <source>
        <strain evidence="2">CGMCC 1.7655</strain>
    </source>
</reference>
<dbReference type="AlphaFoldDB" id="A0A1G9MK75"/>
<dbReference type="Gene3D" id="3.40.50.2000">
    <property type="entry name" value="Glycogen Phosphorylase B"/>
    <property type="match status" value="1"/>
</dbReference>
<dbReference type="SUPFAM" id="SSF53756">
    <property type="entry name" value="UDP-Glycosyltransferase/glycogen phosphorylase"/>
    <property type="match status" value="1"/>
</dbReference>
<dbReference type="RefSeq" id="WP_090757191.1">
    <property type="nucleotide sequence ID" value="NZ_FNGE01000021.1"/>
</dbReference>
<dbReference type="Proteomes" id="UP000199555">
    <property type="component" value="Unassembled WGS sequence"/>
</dbReference>
<name>A0A1G9MK75_9RHOB</name>
<evidence type="ECO:0000313" key="1">
    <source>
        <dbReference type="EMBL" id="SDL74307.1"/>
    </source>
</evidence>
<organism evidence="1 2">
    <name type="scientific">Paracoccus chinensis</name>
    <dbReference type="NCBI Taxonomy" id="525640"/>
    <lineage>
        <taxon>Bacteria</taxon>
        <taxon>Pseudomonadati</taxon>
        <taxon>Pseudomonadota</taxon>
        <taxon>Alphaproteobacteria</taxon>
        <taxon>Rhodobacterales</taxon>
        <taxon>Paracoccaceae</taxon>
        <taxon>Paracoccus</taxon>
    </lineage>
</organism>
<keyword evidence="2" id="KW-1185">Reference proteome</keyword>
<sequence length="333" mass="37824">MPRRRRVDLFYHGYELPALDRPFGRVQSNLHLLARTAYRGLRRRQPYTGFYTAFRNLKRALEQAGLDVHVNDFAHARRNPTQPIGISGHAEVYKHVALSNPAVFGPGYVPPPETIDAVAKGTNIRIFTQPSEWPCRILRSKLGDRVQPMFAPIDLSAWPDLSAGSKTHDVIIYDKIHWHRDEMVPRILQRLQRHLAARNLSHVMLRYGQHHLSDYRAALKGARALVFLSSHETQGLAYQEALASGLPIFAWDEGRLVDPREVRTAPADLVVSSVPYFDERCGMTFMETGLEDRFDSFWEARDSYAPRAFVAETLGPERAAGIYLDLLDRAATA</sequence>
<dbReference type="STRING" id="525640.SAMN04487971_12127"/>
<protein>
    <submittedName>
        <fullName evidence="1">Uncharacterized protein</fullName>
    </submittedName>
</protein>
<accession>A0A1G9MK75</accession>
<dbReference type="OrthoDB" id="7374792at2"/>